<dbReference type="AlphaFoldDB" id="A0A1I5MYM0"/>
<dbReference type="RefSeq" id="WP_092011574.1">
    <property type="nucleotide sequence ID" value="NZ_FOXH01000001.1"/>
</dbReference>
<dbReference type="STRING" id="1079859.SAMN04515674_101507"/>
<accession>A0A1I5MYM0</accession>
<evidence type="ECO:0000313" key="2">
    <source>
        <dbReference type="Proteomes" id="UP000199306"/>
    </source>
</evidence>
<gene>
    <name evidence="1" type="ORF">SAMN04515674_101507</name>
</gene>
<name>A0A1I5MYM0_9BACT</name>
<keyword evidence="2" id="KW-1185">Reference proteome</keyword>
<dbReference type="Proteomes" id="UP000199306">
    <property type="component" value="Unassembled WGS sequence"/>
</dbReference>
<organism evidence="1 2">
    <name type="scientific">Pseudarcicella hirudinis</name>
    <dbReference type="NCBI Taxonomy" id="1079859"/>
    <lineage>
        <taxon>Bacteria</taxon>
        <taxon>Pseudomonadati</taxon>
        <taxon>Bacteroidota</taxon>
        <taxon>Cytophagia</taxon>
        <taxon>Cytophagales</taxon>
        <taxon>Flectobacillaceae</taxon>
        <taxon>Pseudarcicella</taxon>
    </lineage>
</organism>
<evidence type="ECO:0000313" key="1">
    <source>
        <dbReference type="EMBL" id="SFP14487.1"/>
    </source>
</evidence>
<dbReference type="EMBL" id="FOXH01000001">
    <property type="protein sequence ID" value="SFP14487.1"/>
    <property type="molecule type" value="Genomic_DNA"/>
</dbReference>
<sequence length="120" mass="13784">MYQNLRNAMQELKLKFNHSELEALGKILVVFFQQNPLPVLKENILLYGCAAILQEIYEQAAKKASRAKNIGAETVFTLTISQALIFICCLQDGCFDFVGKDTYEENFLQQLRDTIIKKYI</sequence>
<protein>
    <submittedName>
        <fullName evidence="1">Uncharacterized protein</fullName>
    </submittedName>
</protein>
<proteinExistence type="predicted"/>
<reference evidence="1 2" key="1">
    <citation type="submission" date="2016-10" db="EMBL/GenBank/DDBJ databases">
        <authorList>
            <person name="de Groot N.N."/>
        </authorList>
    </citation>
    <scope>NUCLEOTIDE SEQUENCE [LARGE SCALE GENOMIC DNA]</scope>
    <source>
        <strain evidence="2">E92,LMG 26720,CCM 7988</strain>
    </source>
</reference>